<reference evidence="2" key="1">
    <citation type="submission" date="2023-03" db="EMBL/GenBank/DDBJ databases">
        <title>Massive genome expansion in bonnet fungi (Mycena s.s.) driven by repeated elements and novel gene families across ecological guilds.</title>
        <authorList>
            <consortium name="Lawrence Berkeley National Laboratory"/>
            <person name="Harder C.B."/>
            <person name="Miyauchi S."/>
            <person name="Viragh M."/>
            <person name="Kuo A."/>
            <person name="Thoen E."/>
            <person name="Andreopoulos B."/>
            <person name="Lu D."/>
            <person name="Skrede I."/>
            <person name="Drula E."/>
            <person name="Henrissat B."/>
            <person name="Morin E."/>
            <person name="Kohler A."/>
            <person name="Barry K."/>
            <person name="LaButti K."/>
            <person name="Morin E."/>
            <person name="Salamov A."/>
            <person name="Lipzen A."/>
            <person name="Mereny Z."/>
            <person name="Hegedus B."/>
            <person name="Baldrian P."/>
            <person name="Stursova M."/>
            <person name="Weitz H."/>
            <person name="Taylor A."/>
            <person name="Grigoriev I.V."/>
            <person name="Nagy L.G."/>
            <person name="Martin F."/>
            <person name="Kauserud H."/>
        </authorList>
    </citation>
    <scope>NUCLEOTIDE SEQUENCE</scope>
    <source>
        <strain evidence="2">CBHHK067</strain>
    </source>
</reference>
<dbReference type="AlphaFoldDB" id="A0AAD7GJ97"/>
<feature type="region of interest" description="Disordered" evidence="1">
    <location>
        <begin position="85"/>
        <end position="109"/>
    </location>
</feature>
<feature type="compositionally biased region" description="Polar residues" evidence="1">
    <location>
        <begin position="10"/>
        <end position="25"/>
    </location>
</feature>
<organism evidence="2 3">
    <name type="scientific">Mycena rosella</name>
    <name type="common">Pink bonnet</name>
    <name type="synonym">Agaricus rosellus</name>
    <dbReference type="NCBI Taxonomy" id="1033263"/>
    <lineage>
        <taxon>Eukaryota</taxon>
        <taxon>Fungi</taxon>
        <taxon>Dikarya</taxon>
        <taxon>Basidiomycota</taxon>
        <taxon>Agaricomycotina</taxon>
        <taxon>Agaricomycetes</taxon>
        <taxon>Agaricomycetidae</taxon>
        <taxon>Agaricales</taxon>
        <taxon>Marasmiineae</taxon>
        <taxon>Mycenaceae</taxon>
        <taxon>Mycena</taxon>
    </lineage>
</organism>
<dbReference type="Proteomes" id="UP001221757">
    <property type="component" value="Unassembled WGS sequence"/>
</dbReference>
<keyword evidence="3" id="KW-1185">Reference proteome</keyword>
<name>A0AAD7GJ97_MYCRO</name>
<feature type="compositionally biased region" description="Low complexity" evidence="1">
    <location>
        <begin position="88"/>
        <end position="97"/>
    </location>
</feature>
<dbReference type="EMBL" id="JARKIE010000030">
    <property type="protein sequence ID" value="KAJ7697358.1"/>
    <property type="molecule type" value="Genomic_DNA"/>
</dbReference>
<gene>
    <name evidence="2" type="ORF">B0H17DRAFT_1130347</name>
</gene>
<proteinExistence type="predicted"/>
<evidence type="ECO:0000313" key="3">
    <source>
        <dbReference type="Proteomes" id="UP001221757"/>
    </source>
</evidence>
<comment type="caution">
    <text evidence="2">The sequence shown here is derived from an EMBL/GenBank/DDBJ whole genome shotgun (WGS) entry which is preliminary data.</text>
</comment>
<protein>
    <submittedName>
        <fullName evidence="2">Uncharacterized protein</fullName>
    </submittedName>
</protein>
<evidence type="ECO:0000256" key="1">
    <source>
        <dbReference type="SAM" id="MobiDB-lite"/>
    </source>
</evidence>
<feature type="compositionally biased region" description="Basic and acidic residues" evidence="1">
    <location>
        <begin position="184"/>
        <end position="203"/>
    </location>
</feature>
<feature type="region of interest" description="Disordered" evidence="1">
    <location>
        <begin position="164"/>
        <end position="250"/>
    </location>
</feature>
<feature type="region of interest" description="Disordered" evidence="1">
    <location>
        <begin position="1"/>
        <end position="66"/>
    </location>
</feature>
<sequence>MTAGVPGGESTANYNLQYNRRTPPQLSLRAPTAAHITRPLRPGTAPRKPARLVTRPSNDPAYRPYLLSSGTSAAASSTLRACCPPKPRTTAARAAPCPARPPRAHLGRKPAHAPHLLHAPQALRTQHTPHPGPNTLSGAGQRTHRCFEHKCSGQQMSRIVFIRPPPLPRQSDSTPPTWIRKRERREPMRARGRRARDASESDVRATGAPLEPAHGTISRCGGREGSGVGDDTRLTGAQRNDGDVRTQGRGRAKSELFIPRPIARVCSAAPTCPSLLRHRRGGEEVLGTRREGEKRRVRHLYTTTSAVQRPSLTRISRTCGTEYSDKWILLNVTQRSGRRTVSKTAVLKVSRSEGVMGGARADRREELCIMVG</sequence>
<accession>A0AAD7GJ97</accession>
<evidence type="ECO:0000313" key="2">
    <source>
        <dbReference type="EMBL" id="KAJ7697358.1"/>
    </source>
</evidence>